<dbReference type="InterPro" id="IPR050812">
    <property type="entry name" value="Preph/Arog_dehydrog"/>
</dbReference>
<dbReference type="SUPFAM" id="SSF51735">
    <property type="entry name" value="NAD(P)-binding Rossmann-fold domains"/>
    <property type="match status" value="1"/>
</dbReference>
<dbReference type="Pfam" id="PF20463">
    <property type="entry name" value="PDH_C"/>
    <property type="match status" value="1"/>
</dbReference>
<protein>
    <submittedName>
        <fullName evidence="3">Prephenate dehydrogenase/arogenate dehydrogenase family protein</fullName>
    </submittedName>
</protein>
<organism evidence="3 4">
    <name type="scientific">Xenorhabdus bovienii</name>
    <name type="common">Xenorhabdus nematophila subsp. bovienii</name>
    <dbReference type="NCBI Taxonomy" id="40576"/>
    <lineage>
        <taxon>Bacteria</taxon>
        <taxon>Pseudomonadati</taxon>
        <taxon>Pseudomonadota</taxon>
        <taxon>Gammaproteobacteria</taxon>
        <taxon>Enterobacterales</taxon>
        <taxon>Morganellaceae</taxon>
        <taxon>Xenorhabdus</taxon>
    </lineage>
</organism>
<dbReference type="SUPFAM" id="SSF48179">
    <property type="entry name" value="6-phosphogluconate dehydrogenase C-terminal domain-like"/>
    <property type="match status" value="1"/>
</dbReference>
<feature type="domain" description="Prephenate/arogenate dehydrogenase" evidence="2">
    <location>
        <begin position="4"/>
        <end position="282"/>
    </location>
</feature>
<keyword evidence="1" id="KW-0560">Oxidoreductase</keyword>
<dbReference type="InterPro" id="IPR008927">
    <property type="entry name" value="6-PGluconate_DH-like_C_sf"/>
</dbReference>
<dbReference type="GO" id="GO:0070403">
    <property type="term" value="F:NAD+ binding"/>
    <property type="evidence" value="ECO:0007669"/>
    <property type="project" value="TreeGrafter"/>
</dbReference>
<dbReference type="InterPro" id="IPR046825">
    <property type="entry name" value="PDH_C"/>
</dbReference>
<comment type="caution">
    <text evidence="3">The sequence shown here is derived from an EMBL/GenBank/DDBJ whole genome shotgun (WGS) entry which is preliminary data.</text>
</comment>
<dbReference type="InterPro" id="IPR036291">
    <property type="entry name" value="NAD(P)-bd_dom_sf"/>
</dbReference>
<dbReference type="PANTHER" id="PTHR21363:SF0">
    <property type="entry name" value="PREPHENATE DEHYDROGENASE [NADP(+)]"/>
    <property type="match status" value="1"/>
</dbReference>
<sequence>MNNLNVMILGCNGAIGSFLGRIFSTSGYAVHGIDKQGSGNYASYSEMDLLNPISNIDKLLNEVGMIIFSLPENVAIKTLSWILPTISNDILIVSTCSVQEPFYSSLKSISPKQPFVGINPMFSPSLQENNRPVILILEDMHRKHQLIESVLKKSKMNITKMLPKEHDEIMALCQALPHAVILIFGLVLKSNLIDISVLYNVMPPPMRTMLALLARILFNSKEIYWDIQYENPMAVEIRGNILNEISLLNSIIQSGDSVKFNNSLDEIKLRLDKCLYSSHTDCQYIFQCLSNDNQ</sequence>
<dbReference type="PANTHER" id="PTHR21363">
    <property type="entry name" value="PREPHENATE DEHYDROGENASE"/>
    <property type="match status" value="1"/>
</dbReference>
<dbReference type="EMBL" id="JAILSO010000103">
    <property type="protein sequence ID" value="MDE1480177.1"/>
    <property type="molecule type" value="Genomic_DNA"/>
</dbReference>
<dbReference type="Gene3D" id="1.10.3660.10">
    <property type="entry name" value="6-phosphogluconate dehydrogenase C-terminal like domain"/>
    <property type="match status" value="1"/>
</dbReference>
<dbReference type="PROSITE" id="PS51176">
    <property type="entry name" value="PDH_ADH"/>
    <property type="match status" value="1"/>
</dbReference>
<reference evidence="3" key="2">
    <citation type="journal article" date="2022" name="J. Evol. Biol.">
        <title>Pre- and post-association barriers to host switching in sympatric mutualists.</title>
        <authorList>
            <person name="Dinges Z.M."/>
            <person name="Phillips R.K."/>
            <person name="Lively C.M."/>
            <person name="Bashey F."/>
        </authorList>
    </citation>
    <scope>NUCLEOTIDE SEQUENCE</scope>
    <source>
        <strain evidence="3">MC_266_E_2016</strain>
    </source>
</reference>
<dbReference type="GO" id="GO:0004665">
    <property type="term" value="F:prephenate dehydrogenase (NADP+) activity"/>
    <property type="evidence" value="ECO:0007669"/>
    <property type="project" value="InterPro"/>
</dbReference>
<gene>
    <name evidence="3" type="ORF">KKJ01_18620</name>
</gene>
<evidence type="ECO:0000313" key="3">
    <source>
        <dbReference type="EMBL" id="MDE1480177.1"/>
    </source>
</evidence>
<dbReference type="Proteomes" id="UP001222434">
    <property type="component" value="Unassembled WGS sequence"/>
</dbReference>
<name>A0AAJ1N353_XENBV</name>
<evidence type="ECO:0000259" key="2">
    <source>
        <dbReference type="PROSITE" id="PS51176"/>
    </source>
</evidence>
<accession>A0AAJ1N353</accession>
<reference evidence="3" key="1">
    <citation type="submission" date="2021-08" db="EMBL/GenBank/DDBJ databases">
        <authorList>
            <person name="Papudeshi B."/>
            <person name="Bashey-Visser F."/>
        </authorList>
    </citation>
    <scope>NUCLEOTIDE SEQUENCE</scope>
    <source>
        <strain evidence="3">MC_266_E_2016</strain>
    </source>
</reference>
<evidence type="ECO:0000313" key="4">
    <source>
        <dbReference type="Proteomes" id="UP001222434"/>
    </source>
</evidence>
<dbReference type="GO" id="GO:0006571">
    <property type="term" value="P:tyrosine biosynthetic process"/>
    <property type="evidence" value="ECO:0007669"/>
    <property type="project" value="InterPro"/>
</dbReference>
<dbReference type="AlphaFoldDB" id="A0AAJ1N353"/>
<dbReference type="Gene3D" id="3.40.50.720">
    <property type="entry name" value="NAD(P)-binding Rossmann-like Domain"/>
    <property type="match status" value="1"/>
</dbReference>
<dbReference type="RefSeq" id="WP_274713608.1">
    <property type="nucleotide sequence ID" value="NZ_JAILSO010000103.1"/>
</dbReference>
<dbReference type="GO" id="GO:0008977">
    <property type="term" value="F:prephenate dehydrogenase (NAD+) activity"/>
    <property type="evidence" value="ECO:0007669"/>
    <property type="project" value="InterPro"/>
</dbReference>
<dbReference type="InterPro" id="IPR003099">
    <property type="entry name" value="Prephen_DH"/>
</dbReference>
<evidence type="ECO:0000256" key="1">
    <source>
        <dbReference type="ARBA" id="ARBA00023002"/>
    </source>
</evidence>
<proteinExistence type="predicted"/>